<evidence type="ECO:0000256" key="2">
    <source>
        <dbReference type="ARBA" id="ARBA00005695"/>
    </source>
</evidence>
<comment type="subcellular location">
    <subcellularLocation>
        <location evidence="1">Periplasm</location>
    </subcellularLocation>
</comment>
<dbReference type="Proteomes" id="UP001302429">
    <property type="component" value="Chromosome"/>
</dbReference>
<keyword evidence="3" id="KW-0813">Transport</keyword>
<dbReference type="KEGG" id="acoa:RB602_14195"/>
<dbReference type="PANTHER" id="PTHR30290:SF10">
    <property type="entry name" value="PERIPLASMIC OLIGOPEPTIDE-BINDING PROTEIN-RELATED"/>
    <property type="match status" value="1"/>
</dbReference>
<dbReference type="InterPro" id="IPR000914">
    <property type="entry name" value="SBP_5_dom"/>
</dbReference>
<evidence type="ECO:0000313" key="7">
    <source>
        <dbReference type="Proteomes" id="UP001302429"/>
    </source>
</evidence>
<comment type="similarity">
    <text evidence="2">Belongs to the bacterial solute-binding protein 5 family.</text>
</comment>
<accession>A0AA97F5X0</accession>
<dbReference type="Gene3D" id="3.40.190.10">
    <property type="entry name" value="Periplasmic binding protein-like II"/>
    <property type="match status" value="1"/>
</dbReference>
<dbReference type="Pfam" id="PF00496">
    <property type="entry name" value="SBP_bac_5"/>
    <property type="match status" value="1"/>
</dbReference>
<dbReference type="PANTHER" id="PTHR30290">
    <property type="entry name" value="PERIPLASMIC BINDING COMPONENT OF ABC TRANSPORTER"/>
    <property type="match status" value="1"/>
</dbReference>
<dbReference type="GO" id="GO:0030288">
    <property type="term" value="C:outer membrane-bounded periplasmic space"/>
    <property type="evidence" value="ECO:0007669"/>
    <property type="project" value="UniProtKB-ARBA"/>
</dbReference>
<evidence type="ECO:0000259" key="5">
    <source>
        <dbReference type="Pfam" id="PF00496"/>
    </source>
</evidence>
<evidence type="ECO:0000256" key="1">
    <source>
        <dbReference type="ARBA" id="ARBA00004418"/>
    </source>
</evidence>
<dbReference type="GO" id="GO:0015833">
    <property type="term" value="P:peptide transport"/>
    <property type="evidence" value="ECO:0007669"/>
    <property type="project" value="TreeGrafter"/>
</dbReference>
<keyword evidence="7" id="KW-1185">Reference proteome</keyword>
<evidence type="ECO:0000256" key="3">
    <source>
        <dbReference type="ARBA" id="ARBA00022448"/>
    </source>
</evidence>
<dbReference type="Gene3D" id="3.10.105.10">
    <property type="entry name" value="Dipeptide-binding Protein, Domain 3"/>
    <property type="match status" value="1"/>
</dbReference>
<dbReference type="EMBL" id="CP136594">
    <property type="protein sequence ID" value="WOE74969.1"/>
    <property type="molecule type" value="Genomic_DNA"/>
</dbReference>
<dbReference type="RefSeq" id="WP_317081460.1">
    <property type="nucleotide sequence ID" value="NZ_CP136594.1"/>
</dbReference>
<gene>
    <name evidence="6" type="ORF">RB602_14195</name>
</gene>
<sequence>MRLLLLLTLVLAGCASEKGADTSRKAGSDTLVRLSDAEIRGLDPQKYSDLASLRVARDQFDGLTRYDGTGKAVAAIARGWTISEDGTLWRFTLRDDARFSDGTAITAPLFVALWDRLNADATASPHRELFRVIQGLETEDDTTVTITLAHPYPELPYLLAHPAMAALPMHEIDGKGDDWTAMRPMVTSGAYRLTEWRLNDAAILQANTAWYEADPAIKTVIWKPMDDKLAGMRLVLGGAADIAHSYPDNRHDWLEENHSEYLRSGDYLGSYYFAFNTRKPPFENADVRRALSMVVNRDFLAQTLLPFGNRPACGVVPPALLEEALGDCTGNPDSIGAATALLNQAGYDSDNPLRFAIRINSAREHSRVAVSLAAMWRELPVEPEILNSEATLHFASLRRSDFALARSGWIADLPTADNFLAVHRSNAGPSNYSGYANPAYDALLDRANASPSKTERAKLIAEADTMIAKDAPVLPLYFYRATALVSPRVKGWQDNSLNIHPSATLSLAE</sequence>
<reference evidence="6 7" key="1">
    <citation type="submission" date="2023-10" db="EMBL/GenBank/DDBJ databases">
        <title>Complete genome sequence of a Sphingomonadaceae bacterium.</title>
        <authorList>
            <person name="Yan C."/>
        </authorList>
    </citation>
    <scope>NUCLEOTIDE SEQUENCE [LARGE SCALE GENOMIC DNA]</scope>
    <source>
        <strain evidence="6 7">SCSIO 66989</strain>
    </source>
</reference>
<dbReference type="AlphaFoldDB" id="A0AA97F5X0"/>
<evidence type="ECO:0000256" key="4">
    <source>
        <dbReference type="ARBA" id="ARBA00022729"/>
    </source>
</evidence>
<protein>
    <submittedName>
        <fullName evidence="6">Peptide ABC transporter substrate-binding protein</fullName>
    </submittedName>
</protein>
<dbReference type="SUPFAM" id="SSF53850">
    <property type="entry name" value="Periplasmic binding protein-like II"/>
    <property type="match status" value="1"/>
</dbReference>
<organism evidence="6 7">
    <name type="scientific">Alterisphingorhabdus coralli</name>
    <dbReference type="NCBI Taxonomy" id="3071408"/>
    <lineage>
        <taxon>Bacteria</taxon>
        <taxon>Pseudomonadati</taxon>
        <taxon>Pseudomonadota</taxon>
        <taxon>Alphaproteobacteria</taxon>
        <taxon>Sphingomonadales</taxon>
        <taxon>Sphingomonadaceae</taxon>
        <taxon>Alterisphingorhabdus (ex Yan et al. 2024)</taxon>
    </lineage>
</organism>
<dbReference type="InterPro" id="IPR039424">
    <property type="entry name" value="SBP_5"/>
</dbReference>
<feature type="domain" description="Solute-binding protein family 5" evidence="5">
    <location>
        <begin position="73"/>
        <end position="428"/>
    </location>
</feature>
<dbReference type="CDD" id="cd08504">
    <property type="entry name" value="PBP2_OppA"/>
    <property type="match status" value="1"/>
</dbReference>
<keyword evidence="4" id="KW-0732">Signal</keyword>
<name>A0AA97F5X0_9SPHN</name>
<dbReference type="GO" id="GO:0043190">
    <property type="term" value="C:ATP-binding cassette (ABC) transporter complex"/>
    <property type="evidence" value="ECO:0007669"/>
    <property type="project" value="InterPro"/>
</dbReference>
<dbReference type="Gene3D" id="3.90.76.10">
    <property type="entry name" value="Dipeptide-binding Protein, Domain 1"/>
    <property type="match status" value="1"/>
</dbReference>
<dbReference type="InterPro" id="IPR030678">
    <property type="entry name" value="Peptide/Ni-bd"/>
</dbReference>
<proteinExistence type="inferred from homology"/>
<dbReference type="PIRSF" id="PIRSF002741">
    <property type="entry name" value="MppA"/>
    <property type="match status" value="1"/>
</dbReference>
<dbReference type="GO" id="GO:1904680">
    <property type="term" value="F:peptide transmembrane transporter activity"/>
    <property type="evidence" value="ECO:0007669"/>
    <property type="project" value="TreeGrafter"/>
</dbReference>
<evidence type="ECO:0000313" key="6">
    <source>
        <dbReference type="EMBL" id="WOE74969.1"/>
    </source>
</evidence>